<dbReference type="AlphaFoldDB" id="E6X6A2"/>
<accession>E6X6A2</accession>
<feature type="transmembrane region" description="Helical" evidence="5">
    <location>
        <begin position="89"/>
        <end position="116"/>
    </location>
</feature>
<dbReference type="eggNOG" id="COG2020">
    <property type="taxonomic scope" value="Bacteria"/>
</dbReference>
<keyword evidence="3 5" id="KW-1133">Transmembrane helix</keyword>
<dbReference type="EMBL" id="CP002453">
    <property type="protein sequence ID" value="ADV47402.1"/>
    <property type="molecule type" value="Genomic_DNA"/>
</dbReference>
<dbReference type="OrthoDB" id="9809773at2"/>
<evidence type="ECO:0000256" key="5">
    <source>
        <dbReference type="SAM" id="Phobius"/>
    </source>
</evidence>
<keyword evidence="4 5" id="KW-0472">Membrane</keyword>
<feature type="transmembrane region" description="Helical" evidence="5">
    <location>
        <begin position="37"/>
        <end position="58"/>
    </location>
</feature>
<evidence type="ECO:0000256" key="2">
    <source>
        <dbReference type="ARBA" id="ARBA00022692"/>
    </source>
</evidence>
<comment type="subcellular location">
    <subcellularLocation>
        <location evidence="1">Endomembrane system</location>
        <topology evidence="1">Multi-pass membrane protein</topology>
    </subcellularLocation>
</comment>
<dbReference type="RefSeq" id="WP_013548901.1">
    <property type="nucleotide sequence ID" value="NC_014934.1"/>
</dbReference>
<dbReference type="GO" id="GO:0016740">
    <property type="term" value="F:transferase activity"/>
    <property type="evidence" value="ECO:0007669"/>
    <property type="project" value="UniProtKB-ARBA"/>
</dbReference>
<evidence type="ECO:0000313" key="7">
    <source>
        <dbReference type="Proteomes" id="UP000008634"/>
    </source>
</evidence>
<dbReference type="InterPro" id="IPR007318">
    <property type="entry name" value="Phopholipid_MeTrfase"/>
</dbReference>
<protein>
    <recommendedName>
        <fullName evidence="8">Isoprenylcysteine carboxyl methyltransferase</fullName>
    </recommendedName>
</protein>
<keyword evidence="2 5" id="KW-0812">Transmembrane</keyword>
<feature type="transmembrane region" description="Helical" evidence="5">
    <location>
        <begin position="6"/>
        <end position="25"/>
    </location>
</feature>
<gene>
    <name evidence="6" type="ordered locus">Celal_0044</name>
</gene>
<evidence type="ECO:0000256" key="1">
    <source>
        <dbReference type="ARBA" id="ARBA00004127"/>
    </source>
</evidence>
<keyword evidence="7" id="KW-1185">Reference proteome</keyword>
<dbReference type="Proteomes" id="UP000008634">
    <property type="component" value="Chromosome"/>
</dbReference>
<sequence length="150" mass="16893">MYLKLPPAIVWLLAASLMLGVARFLPFGNFDFTGRIYFIYVFIGLGAFIGVFAIIQFIKKHTTINPTKPQNVSQLVTAGLYSYSRNPMYLGLLLVLLAWGLYLGNAFNSLVAAGFVSYMNAFQIKPEEAALSNSFGSEYKAYLKHVRRWF</sequence>
<dbReference type="KEGG" id="cao:Celal_0044"/>
<dbReference type="STRING" id="688270.Celal_0044"/>
<reference evidence="6 7" key="1">
    <citation type="journal article" date="2010" name="Stand. Genomic Sci.">
        <title>Complete genome sequence of Cellulophaga algicola type strain (IC166).</title>
        <authorList>
            <person name="Abt B."/>
            <person name="Lu M."/>
            <person name="Misra M."/>
            <person name="Han C."/>
            <person name="Nolan M."/>
            <person name="Lucas S."/>
            <person name="Hammon N."/>
            <person name="Deshpande S."/>
            <person name="Cheng J.F."/>
            <person name="Tapia R."/>
            <person name="Goodwin L."/>
            <person name="Pitluck S."/>
            <person name="Liolios K."/>
            <person name="Pagani I."/>
            <person name="Ivanova N."/>
            <person name="Mavromatis K."/>
            <person name="Ovchinikova G."/>
            <person name="Pati A."/>
            <person name="Chen A."/>
            <person name="Palaniappan K."/>
            <person name="Land M."/>
            <person name="Hauser L."/>
            <person name="Chang Y.J."/>
            <person name="Jeffries C.D."/>
            <person name="Detter J.C."/>
            <person name="Brambilla E."/>
            <person name="Rohde M."/>
            <person name="Tindall B.J."/>
            <person name="Goker M."/>
            <person name="Woyke T."/>
            <person name="Bristow J."/>
            <person name="Eisen J.A."/>
            <person name="Markowitz V."/>
            <person name="Hugenholtz P."/>
            <person name="Kyrpides N.C."/>
            <person name="Klenk H.P."/>
            <person name="Lapidus A."/>
        </authorList>
    </citation>
    <scope>NUCLEOTIDE SEQUENCE [LARGE SCALE GENOMIC DNA]</scope>
    <source>
        <strain evidence="7">DSM 14237 / IC166 / ACAM 630</strain>
    </source>
</reference>
<dbReference type="HOGENOM" id="CLU_065200_4_2_10"/>
<evidence type="ECO:0000256" key="4">
    <source>
        <dbReference type="ARBA" id="ARBA00023136"/>
    </source>
</evidence>
<evidence type="ECO:0000313" key="6">
    <source>
        <dbReference type="EMBL" id="ADV47402.1"/>
    </source>
</evidence>
<evidence type="ECO:0000256" key="3">
    <source>
        <dbReference type="ARBA" id="ARBA00022989"/>
    </source>
</evidence>
<dbReference type="GO" id="GO:0012505">
    <property type="term" value="C:endomembrane system"/>
    <property type="evidence" value="ECO:0007669"/>
    <property type="project" value="UniProtKB-SubCell"/>
</dbReference>
<proteinExistence type="predicted"/>
<dbReference type="Pfam" id="PF04191">
    <property type="entry name" value="PEMT"/>
    <property type="match status" value="1"/>
</dbReference>
<dbReference type="PANTHER" id="PTHR12714">
    <property type="entry name" value="PROTEIN-S ISOPRENYLCYSTEINE O-METHYLTRANSFERASE"/>
    <property type="match status" value="1"/>
</dbReference>
<name>E6X6A2_CELAD</name>
<evidence type="ECO:0008006" key="8">
    <source>
        <dbReference type="Google" id="ProtNLM"/>
    </source>
</evidence>
<organism evidence="6 7">
    <name type="scientific">Cellulophaga algicola (strain DSM 14237 / IC166 / ACAM 630)</name>
    <dbReference type="NCBI Taxonomy" id="688270"/>
    <lineage>
        <taxon>Bacteria</taxon>
        <taxon>Pseudomonadati</taxon>
        <taxon>Bacteroidota</taxon>
        <taxon>Flavobacteriia</taxon>
        <taxon>Flavobacteriales</taxon>
        <taxon>Flavobacteriaceae</taxon>
        <taxon>Cellulophaga</taxon>
    </lineage>
</organism>
<dbReference type="PANTHER" id="PTHR12714:SF24">
    <property type="entry name" value="SLR1182 PROTEIN"/>
    <property type="match status" value="1"/>
</dbReference>
<dbReference type="Gene3D" id="1.20.120.1630">
    <property type="match status" value="1"/>
</dbReference>